<dbReference type="EMBL" id="JNBY01000145">
    <property type="protein sequence ID" value="KDN81407.1"/>
    <property type="molecule type" value="Genomic_DNA"/>
</dbReference>
<dbReference type="HOGENOM" id="CLU_3136700_0_0_11"/>
<dbReference type="Proteomes" id="UP000027178">
    <property type="component" value="Unassembled WGS sequence"/>
</dbReference>
<evidence type="ECO:0000313" key="2">
    <source>
        <dbReference type="EMBL" id="KDN81407.1"/>
    </source>
</evidence>
<dbReference type="AlphaFoldDB" id="A0A066YJQ5"/>
<evidence type="ECO:0000256" key="1">
    <source>
        <dbReference type="SAM" id="MobiDB-lite"/>
    </source>
</evidence>
<accession>A0A066YJQ5</accession>
<protein>
    <submittedName>
        <fullName evidence="2">Uncharacterized protein</fullName>
    </submittedName>
</protein>
<name>A0A066YJQ5_9ACTN</name>
<proteinExistence type="predicted"/>
<organism evidence="2 3">
    <name type="scientific">Kitasatospora cheerisanensis KCTC 2395</name>
    <dbReference type="NCBI Taxonomy" id="1348663"/>
    <lineage>
        <taxon>Bacteria</taxon>
        <taxon>Bacillati</taxon>
        <taxon>Actinomycetota</taxon>
        <taxon>Actinomycetes</taxon>
        <taxon>Kitasatosporales</taxon>
        <taxon>Streptomycetaceae</taxon>
        <taxon>Kitasatospora</taxon>
    </lineage>
</organism>
<sequence length="49" mass="5375">MRDRRTAAYRHGIDMRVWPCPVGQDRRGGGRVVDESLDGGGYSDGPDLA</sequence>
<gene>
    <name evidence="2" type="ORF">KCH_68540</name>
</gene>
<feature type="region of interest" description="Disordered" evidence="1">
    <location>
        <begin position="22"/>
        <end position="49"/>
    </location>
</feature>
<comment type="caution">
    <text evidence="2">The sequence shown here is derived from an EMBL/GenBank/DDBJ whole genome shotgun (WGS) entry which is preliminary data.</text>
</comment>
<feature type="compositionally biased region" description="Basic and acidic residues" evidence="1">
    <location>
        <begin position="24"/>
        <end position="34"/>
    </location>
</feature>
<keyword evidence="3" id="KW-1185">Reference proteome</keyword>
<evidence type="ECO:0000313" key="3">
    <source>
        <dbReference type="Proteomes" id="UP000027178"/>
    </source>
</evidence>
<reference evidence="2 3" key="1">
    <citation type="submission" date="2014-05" db="EMBL/GenBank/DDBJ databases">
        <title>Draft Genome Sequence of Kitasatospora cheerisanensis KCTC 2395.</title>
        <authorList>
            <person name="Nam D.H."/>
        </authorList>
    </citation>
    <scope>NUCLEOTIDE SEQUENCE [LARGE SCALE GENOMIC DNA]</scope>
    <source>
        <strain evidence="2 3">KCTC 2395</strain>
    </source>
</reference>